<dbReference type="PROSITE" id="PS00061">
    <property type="entry name" value="ADH_SHORT"/>
    <property type="match status" value="1"/>
</dbReference>
<evidence type="ECO:0000256" key="1">
    <source>
        <dbReference type="ARBA" id="ARBA00004606"/>
    </source>
</evidence>
<dbReference type="InterPro" id="IPR020904">
    <property type="entry name" value="Sc_DH/Rdtase_CS"/>
</dbReference>
<organism evidence="5 6">
    <name type="scientific">Protea cynaroides</name>
    <dbReference type="NCBI Taxonomy" id="273540"/>
    <lineage>
        <taxon>Eukaryota</taxon>
        <taxon>Viridiplantae</taxon>
        <taxon>Streptophyta</taxon>
        <taxon>Embryophyta</taxon>
        <taxon>Tracheophyta</taxon>
        <taxon>Spermatophyta</taxon>
        <taxon>Magnoliopsida</taxon>
        <taxon>Proteales</taxon>
        <taxon>Proteaceae</taxon>
        <taxon>Protea</taxon>
    </lineage>
</organism>
<keyword evidence="6" id="KW-1185">Reference proteome</keyword>
<comment type="subcellular location">
    <subcellularLocation>
        <location evidence="1">Membrane</location>
        <topology evidence="1">Single-pass type II membrane protein</topology>
    </subcellularLocation>
</comment>
<reference evidence="5" key="1">
    <citation type="journal article" date="2023" name="Plant J.">
        <title>The genome of the king protea, Protea cynaroides.</title>
        <authorList>
            <person name="Chang J."/>
            <person name="Duong T.A."/>
            <person name="Schoeman C."/>
            <person name="Ma X."/>
            <person name="Roodt D."/>
            <person name="Barker N."/>
            <person name="Li Z."/>
            <person name="Van de Peer Y."/>
            <person name="Mizrachi E."/>
        </authorList>
    </citation>
    <scope>NUCLEOTIDE SEQUENCE</scope>
    <source>
        <tissue evidence="5">Young leaves</tissue>
    </source>
</reference>
<dbReference type="Pfam" id="PF00106">
    <property type="entry name" value="adh_short"/>
    <property type="match status" value="1"/>
</dbReference>
<evidence type="ECO:0000256" key="4">
    <source>
        <dbReference type="SAM" id="Phobius"/>
    </source>
</evidence>
<dbReference type="GO" id="GO:0016491">
    <property type="term" value="F:oxidoreductase activity"/>
    <property type="evidence" value="ECO:0007669"/>
    <property type="project" value="UniProtKB-KW"/>
</dbReference>
<evidence type="ECO:0000256" key="3">
    <source>
        <dbReference type="ARBA" id="ARBA00023002"/>
    </source>
</evidence>
<dbReference type="Gene3D" id="3.40.50.720">
    <property type="entry name" value="NAD(P)-binding Rossmann-like Domain"/>
    <property type="match status" value="1"/>
</dbReference>
<accession>A0A9Q0KN53</accession>
<dbReference type="EMBL" id="JAMYWD010000004">
    <property type="protein sequence ID" value="KAJ4973549.1"/>
    <property type="molecule type" value="Genomic_DNA"/>
</dbReference>
<dbReference type="OrthoDB" id="47007at2759"/>
<dbReference type="PANTHER" id="PTHR43391">
    <property type="entry name" value="RETINOL DEHYDROGENASE-RELATED"/>
    <property type="match status" value="1"/>
</dbReference>
<evidence type="ECO:0000313" key="6">
    <source>
        <dbReference type="Proteomes" id="UP001141806"/>
    </source>
</evidence>
<dbReference type="PRINTS" id="PR00081">
    <property type="entry name" value="GDHRDH"/>
</dbReference>
<evidence type="ECO:0000313" key="5">
    <source>
        <dbReference type="EMBL" id="KAJ4973549.1"/>
    </source>
</evidence>
<evidence type="ECO:0000256" key="2">
    <source>
        <dbReference type="ARBA" id="ARBA00006484"/>
    </source>
</evidence>
<feature type="transmembrane region" description="Helical" evidence="4">
    <location>
        <begin position="15"/>
        <end position="37"/>
    </location>
</feature>
<keyword evidence="3" id="KW-0560">Oxidoreductase</keyword>
<protein>
    <submittedName>
        <fullName evidence="5">Uncharacterized protein</fullName>
    </submittedName>
</protein>
<proteinExistence type="inferred from homology"/>
<comment type="caution">
    <text evidence="5">The sequence shown here is derived from an EMBL/GenBank/DDBJ whole genome shotgun (WGS) entry which is preliminary data.</text>
</comment>
<name>A0A9Q0KN53_9MAGN</name>
<keyword evidence="4" id="KW-1133">Transmembrane helix</keyword>
<dbReference type="GO" id="GO:0016020">
    <property type="term" value="C:membrane"/>
    <property type="evidence" value="ECO:0007669"/>
    <property type="project" value="UniProtKB-SubCell"/>
</dbReference>
<dbReference type="InterPro" id="IPR036291">
    <property type="entry name" value="NAD(P)-bd_dom_sf"/>
</dbReference>
<dbReference type="AlphaFoldDB" id="A0A9Q0KN53"/>
<dbReference type="Proteomes" id="UP001141806">
    <property type="component" value="Unassembled WGS sequence"/>
</dbReference>
<keyword evidence="4" id="KW-0472">Membrane</keyword>
<comment type="similarity">
    <text evidence="2">Belongs to the short-chain dehydrogenases/reductases (SDR) family.</text>
</comment>
<dbReference type="InterPro" id="IPR002347">
    <property type="entry name" value="SDR_fam"/>
</dbReference>
<sequence>MELIHKLLNLVLPPITVFAICLMLPFLSIFKVVNFIFRCLFSKNIKGKIVLITDSSSGIGKHLAYDYARKGANLALVDIREDKLRDVVEKAGQLGSPNVLVICADVSKVDQCKQFIDEVVDELVDHLICNAGMGINCAFEDATNVTNFVQVMDVNFSESVYPTYFAIPHLKRSRGKIFVTTSVSGWMFQPMGSIYGASKAALINFYDNMRVELTPKVSVKIISPGFVESELLKRQSFKQARRFLNLQYVLFLPKCSIGTKSCDITVEQMMQRIPFEKTKDYTKAVVAAVCRGDKYITEPWWYNSFYLLKIVCPEVIEWSSYLKFSNRPTTS</sequence>
<dbReference type="SUPFAM" id="SSF51735">
    <property type="entry name" value="NAD(P)-binding Rossmann-fold domains"/>
    <property type="match status" value="1"/>
</dbReference>
<keyword evidence="4" id="KW-0812">Transmembrane</keyword>
<dbReference type="PANTHER" id="PTHR43391:SF78">
    <property type="entry name" value="11-BETA-HYDROXYSTEROID DEHYDROGENASE 1B-LIKE ISOFORM X1"/>
    <property type="match status" value="1"/>
</dbReference>
<gene>
    <name evidence="5" type="ORF">NE237_006723</name>
</gene>
<dbReference type="GO" id="GO:0005829">
    <property type="term" value="C:cytosol"/>
    <property type="evidence" value="ECO:0007669"/>
    <property type="project" value="TreeGrafter"/>
</dbReference>